<organism evidence="2 3">
    <name type="scientific">Lactococcus muris</name>
    <dbReference type="NCBI Taxonomy" id="2941330"/>
    <lineage>
        <taxon>Bacteria</taxon>
        <taxon>Bacillati</taxon>
        <taxon>Bacillota</taxon>
        <taxon>Bacilli</taxon>
        <taxon>Lactobacillales</taxon>
        <taxon>Streptococcaceae</taxon>
        <taxon>Lactococcus</taxon>
    </lineage>
</organism>
<evidence type="ECO:0000313" key="2">
    <source>
        <dbReference type="EMBL" id="MEY8538150.1"/>
    </source>
</evidence>
<gene>
    <name evidence="2" type="ORF">AALM99_06815</name>
</gene>
<comment type="caution">
    <text evidence="2">The sequence shown here is derived from an EMBL/GenBank/DDBJ whole genome shotgun (WGS) entry which is preliminary data.</text>
</comment>
<name>A0ABV4DD94_9LACT</name>
<dbReference type="Gene3D" id="3.40.1360.10">
    <property type="match status" value="1"/>
</dbReference>
<feature type="compositionally biased region" description="Basic and acidic residues" evidence="1">
    <location>
        <begin position="370"/>
        <end position="390"/>
    </location>
</feature>
<reference evidence="2 3" key="1">
    <citation type="submission" date="2024-03" db="EMBL/GenBank/DDBJ databases">
        <title>Mouse gut bacterial collection (mGBC) of GemPharmatech.</title>
        <authorList>
            <person name="He Y."/>
            <person name="Dong L."/>
            <person name="Wu D."/>
            <person name="Gao X."/>
            <person name="Lin Z."/>
        </authorList>
    </citation>
    <scope>NUCLEOTIDE SEQUENCE [LARGE SCALE GENOMIC DNA]</scope>
    <source>
        <strain evidence="2 3">20-218</strain>
    </source>
</reference>
<evidence type="ECO:0000313" key="3">
    <source>
        <dbReference type="Proteomes" id="UP001565242"/>
    </source>
</evidence>
<evidence type="ECO:0000256" key="1">
    <source>
        <dbReference type="SAM" id="MobiDB-lite"/>
    </source>
</evidence>
<feature type="non-terminal residue" evidence="2">
    <location>
        <position position="540"/>
    </location>
</feature>
<accession>A0ABV4DD94</accession>
<proteinExistence type="predicted"/>
<feature type="region of interest" description="Disordered" evidence="1">
    <location>
        <begin position="370"/>
        <end position="411"/>
    </location>
</feature>
<dbReference type="EMBL" id="JBCLSQ010000015">
    <property type="protein sequence ID" value="MEY8538150.1"/>
    <property type="molecule type" value="Genomic_DNA"/>
</dbReference>
<dbReference type="Proteomes" id="UP001565242">
    <property type="component" value="Unassembled WGS sequence"/>
</dbReference>
<protein>
    <submittedName>
        <fullName evidence="2">Toprim domain-containing protein</fullName>
    </submittedName>
</protein>
<dbReference type="Pfam" id="PF13155">
    <property type="entry name" value="Toprim_2"/>
    <property type="match status" value="1"/>
</dbReference>
<dbReference type="RefSeq" id="WP_369918342.1">
    <property type="nucleotide sequence ID" value="NZ_JBCLSQ010000015.1"/>
</dbReference>
<sequence>MSEDKHDARKKLQINAKKKDILEVAQAFGMSLNKNGSSYQGEFQGHDTFTIYPGTNTFLWHGRGLNKAMSVVDLVSVLKFGATTQEELDANFHKSVVELNKIELSEFVPGKIPEKKEFKYFFEESSDATRAIEYLENERGISRETIDHFINLGVIAQAEWRNELEDGSYFFEPVVIFKNLDSNGRVIGGSAQGIEAHPEIPGHTHKSGHLKRVLSNSGSNSGLKISIGTPKNVVLIEAPIDLISYYDLYKDRIKDTILVAADGYKPEAYWKAMAEVMLASPLLSEEMKSNKEWALKHLIEHPDQLLNNYQSFIDNSDNQTGQFIFAFDNDIQGRNFIEKFKKENASFSQKIKVELPTKGKDWNEQLQLENKKDGISQSKSEEIEPNKHDTFSNFSETVSDSEKKSNPSIRNESPTQFIKVFLTREDKKGKPRQVTQIFELDEPTNISELKTDLSGRLSLDVLGVLTLDKKKEDYQDAKYALEKKLKKYHFVLSYNFAKEHIEYPSPEEIQKFKKHKKLREAEDLALFNIQNDGSQIEASQ</sequence>
<keyword evidence="3" id="KW-1185">Reference proteome</keyword>